<organism evidence="4">
    <name type="scientific">Onchocerca flexuosa</name>
    <dbReference type="NCBI Taxonomy" id="387005"/>
    <lineage>
        <taxon>Eukaryota</taxon>
        <taxon>Metazoa</taxon>
        <taxon>Ecdysozoa</taxon>
        <taxon>Nematoda</taxon>
        <taxon>Chromadorea</taxon>
        <taxon>Rhabditida</taxon>
        <taxon>Spirurina</taxon>
        <taxon>Spiruromorpha</taxon>
        <taxon>Filarioidea</taxon>
        <taxon>Onchocercidae</taxon>
        <taxon>Onchocerca</taxon>
    </lineage>
</organism>
<evidence type="ECO:0000313" key="3">
    <source>
        <dbReference type="Proteomes" id="UP000267606"/>
    </source>
</evidence>
<reference evidence="4" key="1">
    <citation type="submission" date="2016-06" db="UniProtKB">
        <authorList>
            <consortium name="WormBaseParasite"/>
        </authorList>
    </citation>
    <scope>IDENTIFICATION</scope>
</reference>
<dbReference type="EMBL" id="UZAJ01014382">
    <property type="protein sequence ID" value="VDO70098.1"/>
    <property type="molecule type" value="Genomic_DNA"/>
</dbReference>
<sequence>MKKKKKPHRHAKAGHRSRQPDIKNNTSIQEESVKYDDTKIAGKNAVELNGVITAETDTCEDEDSSVRIDFYPFAYSLHNE</sequence>
<gene>
    <name evidence="2" type="ORF">OFLC_LOCUS10634</name>
</gene>
<proteinExistence type="predicted"/>
<dbReference type="Proteomes" id="UP000267606">
    <property type="component" value="Unassembled WGS sequence"/>
</dbReference>
<dbReference type="WBParaSite" id="OFLC_0001063801-mRNA-1">
    <property type="protein sequence ID" value="OFLC_0001063801-mRNA-1"/>
    <property type="gene ID" value="OFLC_0001063801"/>
</dbReference>
<protein>
    <submittedName>
        <fullName evidence="2 4">Uncharacterized protein</fullName>
    </submittedName>
</protein>
<reference evidence="2 3" key="2">
    <citation type="submission" date="2018-11" db="EMBL/GenBank/DDBJ databases">
        <authorList>
            <consortium name="Pathogen Informatics"/>
        </authorList>
    </citation>
    <scope>NUCLEOTIDE SEQUENCE [LARGE SCALE GENOMIC DNA]</scope>
</reference>
<dbReference type="STRING" id="387005.A0A183HT26"/>
<evidence type="ECO:0000256" key="1">
    <source>
        <dbReference type="SAM" id="MobiDB-lite"/>
    </source>
</evidence>
<accession>A0A183HT26</accession>
<evidence type="ECO:0000313" key="2">
    <source>
        <dbReference type="EMBL" id="VDO70098.1"/>
    </source>
</evidence>
<feature type="region of interest" description="Disordered" evidence="1">
    <location>
        <begin position="1"/>
        <end position="30"/>
    </location>
</feature>
<feature type="compositionally biased region" description="Basic residues" evidence="1">
    <location>
        <begin position="1"/>
        <end position="17"/>
    </location>
</feature>
<dbReference type="AlphaFoldDB" id="A0A183HT26"/>
<name>A0A183HT26_9BILA</name>
<evidence type="ECO:0000313" key="4">
    <source>
        <dbReference type="WBParaSite" id="OFLC_0001063801-mRNA-1"/>
    </source>
</evidence>
<keyword evidence="3" id="KW-1185">Reference proteome</keyword>